<dbReference type="EMBL" id="CM000767">
    <property type="protein sequence ID" value="EES15646.2"/>
    <property type="molecule type" value="Genomic_DNA"/>
</dbReference>
<name>C5YRK2_SORBI</name>
<feature type="compositionally biased region" description="Basic and acidic residues" evidence="1">
    <location>
        <begin position="697"/>
        <end position="707"/>
    </location>
</feature>
<organism evidence="3 4">
    <name type="scientific">Sorghum bicolor</name>
    <name type="common">Sorghum</name>
    <name type="synonym">Sorghum vulgare</name>
    <dbReference type="NCBI Taxonomy" id="4558"/>
    <lineage>
        <taxon>Eukaryota</taxon>
        <taxon>Viridiplantae</taxon>
        <taxon>Streptophyta</taxon>
        <taxon>Embryophyta</taxon>
        <taxon>Tracheophyta</taxon>
        <taxon>Spermatophyta</taxon>
        <taxon>Magnoliopsida</taxon>
        <taxon>Liliopsida</taxon>
        <taxon>Poales</taxon>
        <taxon>Poaceae</taxon>
        <taxon>PACMAD clade</taxon>
        <taxon>Panicoideae</taxon>
        <taxon>Andropogonodae</taxon>
        <taxon>Andropogoneae</taxon>
        <taxon>Sorghinae</taxon>
        <taxon>Sorghum</taxon>
    </lineage>
</organism>
<feature type="compositionally biased region" description="Basic and acidic residues" evidence="1">
    <location>
        <begin position="671"/>
        <end position="685"/>
    </location>
</feature>
<reference evidence="3 4" key="1">
    <citation type="journal article" date="2009" name="Nature">
        <title>The Sorghum bicolor genome and the diversification of grasses.</title>
        <authorList>
            <person name="Paterson A.H."/>
            <person name="Bowers J.E."/>
            <person name="Bruggmann R."/>
            <person name="Dubchak I."/>
            <person name="Grimwood J."/>
            <person name="Gundlach H."/>
            <person name="Haberer G."/>
            <person name="Hellsten U."/>
            <person name="Mitros T."/>
            <person name="Poliakov A."/>
            <person name="Schmutz J."/>
            <person name="Spannagl M."/>
            <person name="Tang H."/>
            <person name="Wang X."/>
            <person name="Wicker T."/>
            <person name="Bharti A.K."/>
            <person name="Chapman J."/>
            <person name="Feltus F.A."/>
            <person name="Gowik U."/>
            <person name="Grigoriev I.V."/>
            <person name="Lyons E."/>
            <person name="Maher C.A."/>
            <person name="Martis M."/>
            <person name="Narechania A."/>
            <person name="Otillar R.P."/>
            <person name="Penning B.W."/>
            <person name="Salamov A.A."/>
            <person name="Wang Y."/>
            <person name="Zhang L."/>
            <person name="Carpita N.C."/>
            <person name="Freeling M."/>
            <person name="Gingle A.R."/>
            <person name="Hash C.T."/>
            <person name="Keller B."/>
            <person name="Klein P."/>
            <person name="Kresovich S."/>
            <person name="McCann M.C."/>
            <person name="Ming R."/>
            <person name="Peterson D.G."/>
            <person name="Mehboob-ur-Rahman"/>
            <person name="Ware D."/>
            <person name="Westhoff P."/>
            <person name="Mayer K.F."/>
            <person name="Messing J."/>
            <person name="Rokhsar D.S."/>
        </authorList>
    </citation>
    <scope>NUCLEOTIDE SEQUENCE [LARGE SCALE GENOMIC DNA]</scope>
    <source>
        <strain evidence="4">cv. BTx623</strain>
    </source>
</reference>
<dbReference type="Gramene" id="EES15646">
    <property type="protein sequence ID" value="EES15646"/>
    <property type="gene ID" value="SORBI_3008G030400"/>
</dbReference>
<feature type="domain" description="DUF7597" evidence="2">
    <location>
        <begin position="8"/>
        <end position="127"/>
    </location>
</feature>
<keyword evidence="4" id="KW-1185">Reference proteome</keyword>
<dbReference type="InterPro" id="IPR056018">
    <property type="entry name" value="DUF7597"/>
</dbReference>
<dbReference type="PANTHER" id="PTHR33075:SF7">
    <property type="entry name" value="OS02G0303350 PROTEIN"/>
    <property type="match status" value="1"/>
</dbReference>
<proteinExistence type="predicted"/>
<accession>C5YRK2</accession>
<evidence type="ECO:0000256" key="1">
    <source>
        <dbReference type="SAM" id="MobiDB-lite"/>
    </source>
</evidence>
<protein>
    <recommendedName>
        <fullName evidence="2">DUF7597 domain-containing protein</fullName>
    </recommendedName>
</protein>
<evidence type="ECO:0000313" key="3">
    <source>
        <dbReference type="EMBL" id="EES15646.2"/>
    </source>
</evidence>
<dbReference type="Proteomes" id="UP000000768">
    <property type="component" value="Chromosome 8"/>
</dbReference>
<dbReference type="HOGENOM" id="CLU_014832_5_0_1"/>
<gene>
    <name evidence="3" type="ORF">SORBI_3008G030400</name>
</gene>
<dbReference type="eggNOG" id="ENOG502R499">
    <property type="taxonomic scope" value="Eukaryota"/>
</dbReference>
<feature type="region of interest" description="Disordered" evidence="1">
    <location>
        <begin position="671"/>
        <end position="707"/>
    </location>
</feature>
<feature type="region of interest" description="Disordered" evidence="1">
    <location>
        <begin position="413"/>
        <end position="437"/>
    </location>
</feature>
<feature type="compositionally biased region" description="Polar residues" evidence="1">
    <location>
        <begin position="413"/>
        <end position="426"/>
    </location>
</feature>
<dbReference type="AlphaFoldDB" id="C5YRK2"/>
<dbReference type="Pfam" id="PF24530">
    <property type="entry name" value="DUF7597"/>
    <property type="match status" value="1"/>
</dbReference>
<dbReference type="FunCoup" id="C5YRK2">
    <property type="interactions" value="966"/>
</dbReference>
<dbReference type="OMA" id="FANPLES"/>
<reference evidence="4" key="2">
    <citation type="journal article" date="2018" name="Plant J.">
        <title>The Sorghum bicolor reference genome: improved assembly, gene annotations, a transcriptome atlas, and signatures of genome organization.</title>
        <authorList>
            <person name="McCormick R.F."/>
            <person name="Truong S.K."/>
            <person name="Sreedasyam A."/>
            <person name="Jenkins J."/>
            <person name="Shu S."/>
            <person name="Sims D."/>
            <person name="Kennedy M."/>
            <person name="Amirebrahimi M."/>
            <person name="Weers B.D."/>
            <person name="McKinley B."/>
            <person name="Mattison A."/>
            <person name="Morishige D.T."/>
            <person name="Grimwood J."/>
            <person name="Schmutz J."/>
            <person name="Mullet J.E."/>
        </authorList>
    </citation>
    <scope>NUCLEOTIDE SEQUENCE [LARGE SCALE GENOMIC DNA]</scope>
    <source>
        <strain evidence="4">cv. BTx623</strain>
    </source>
</reference>
<dbReference type="PANTHER" id="PTHR33075">
    <property type="entry name" value="OS02G0499800 PROTEIN"/>
    <property type="match status" value="1"/>
</dbReference>
<sequence>MMAYQRVDPNPFKPWGTHILNIPNRPMMVRTIALRRPQLRNENLAIVTISPLPGNPLYFPAVEEVVREFCINRRVRISEVQPCPLGQAFVRFERDIDRDRLVLESPHSFDGVDFSFVRHNQARNWRRVYFNHECWLMLMGLPQDYWDQDFIETVLGPCAKVLDWGNDPGNLARMLVRARVTDLEALPHFSIFSDGIGHESNSWTVQIEILQNENLGLGPQEEEHVPAPPDDGPPLFDFFGLGQQVLAPVAQHDEEQANVLEQEQQQQWPAWPEVLPVQQIDLNLAQPEGLVDLNEAPVVDDPQENFLHHETNEEELMDLDLEGQHGEDAVQPPEVQMHEDQEDFQVDLGQGDRDIMDMAVEQVEIGENLTATNYQLFQANTSNPTTEQSSIAPSSAQIPLAQIACTDISGAQSYNATQPETGNILQPSGREPTVSEDNVSEHKVIQLGMVRTFFANPLESSVDITLAPKLLGGQEKHEKALLEIPSKWVGFFQALLQAPAQQKWAKQLLDLGLPQLLNDGFKPNHSWPVQPNHSWPAQPTELAMPPCRLLECEPMIAKEIEEAIPEDDIDDSPPGKKRGRKAKIATPIIDSAVRRSTRMKGISNGFKHDTCVSKDCLGCAAKAPSISTKALKNIGISLCQLKEDQLSEEVLMKKKKLDPVGKKMKKVKKIKNDNKVFKGTEKKDDEDKEDGEFNGNKNEDGGDKADC</sequence>
<evidence type="ECO:0000313" key="4">
    <source>
        <dbReference type="Proteomes" id="UP000000768"/>
    </source>
</evidence>
<evidence type="ECO:0000259" key="2">
    <source>
        <dbReference type="Pfam" id="PF24530"/>
    </source>
</evidence>
<dbReference type="InParanoid" id="C5YRK2"/>